<dbReference type="PANTHER" id="PTHR33205">
    <property type="entry name" value="TRANSMEMBRANE PROTEIN"/>
    <property type="match status" value="1"/>
</dbReference>
<comment type="caution">
    <text evidence="2">The sequence shown here is derived from an EMBL/GenBank/DDBJ whole genome shotgun (WGS) entry which is preliminary data.</text>
</comment>
<name>A0AAW1E1L4_ZOAVI</name>
<organism evidence="2 3">
    <name type="scientific">Zoarces viviparus</name>
    <name type="common">Viviparous eelpout</name>
    <name type="synonym">Blennius viviparus</name>
    <dbReference type="NCBI Taxonomy" id="48416"/>
    <lineage>
        <taxon>Eukaryota</taxon>
        <taxon>Metazoa</taxon>
        <taxon>Chordata</taxon>
        <taxon>Craniata</taxon>
        <taxon>Vertebrata</taxon>
        <taxon>Euteleostomi</taxon>
        <taxon>Actinopterygii</taxon>
        <taxon>Neopterygii</taxon>
        <taxon>Teleostei</taxon>
        <taxon>Neoteleostei</taxon>
        <taxon>Acanthomorphata</taxon>
        <taxon>Eupercaria</taxon>
        <taxon>Perciformes</taxon>
        <taxon>Cottioidei</taxon>
        <taxon>Zoarcales</taxon>
        <taxon>Zoarcidae</taxon>
        <taxon>Zoarcinae</taxon>
        <taxon>Zoarces</taxon>
    </lineage>
</organism>
<keyword evidence="3" id="KW-1185">Reference proteome</keyword>
<dbReference type="AlphaFoldDB" id="A0AAW1E1L4"/>
<sequence>MAEWSDNQFARQDRFHQSFFWLRPAQALFTIFRVLSHKLTLHLAGEVPASAGEVPRGDPPTPSGCPCPTELNPPRRLHRPHLSQRFHALLSSLFKVLFNFPLRYLSTICLVPVLSLRWSLPPTLGCIPKQPDSEKCPGLLPASHCPRADWTQAPDPGTQAPKRSSIRHMSPIRPSDGDSALGSSLFARRY</sequence>
<feature type="region of interest" description="Disordered" evidence="1">
    <location>
        <begin position="147"/>
        <end position="180"/>
    </location>
</feature>
<dbReference type="EMBL" id="JBCEZU010000586">
    <property type="protein sequence ID" value="KAK9515922.1"/>
    <property type="molecule type" value="Genomic_DNA"/>
</dbReference>
<dbReference type="Proteomes" id="UP001488805">
    <property type="component" value="Unassembled WGS sequence"/>
</dbReference>
<evidence type="ECO:0000313" key="2">
    <source>
        <dbReference type="EMBL" id="KAK9515922.1"/>
    </source>
</evidence>
<gene>
    <name evidence="2" type="ORF">VZT92_026520</name>
</gene>
<evidence type="ECO:0000256" key="1">
    <source>
        <dbReference type="SAM" id="MobiDB-lite"/>
    </source>
</evidence>
<accession>A0AAW1E1L4</accession>
<protein>
    <submittedName>
        <fullName evidence="2">Uncharacterized protein</fullName>
    </submittedName>
</protein>
<reference evidence="2 3" key="1">
    <citation type="journal article" date="2024" name="Genome Biol. Evol.">
        <title>Chromosome-level genome assembly of the viviparous eelpout Zoarces viviparus.</title>
        <authorList>
            <person name="Fuhrmann N."/>
            <person name="Brasseur M.V."/>
            <person name="Bakowski C.E."/>
            <person name="Podsiadlowski L."/>
            <person name="Prost S."/>
            <person name="Krehenwinkel H."/>
            <person name="Mayer C."/>
        </authorList>
    </citation>
    <scope>NUCLEOTIDE SEQUENCE [LARGE SCALE GENOMIC DNA]</scope>
    <source>
        <strain evidence="2">NO-MEL_2022_Ind0_liver</strain>
    </source>
</reference>
<proteinExistence type="predicted"/>
<dbReference type="PANTHER" id="PTHR33205:SF1">
    <property type="entry name" value="TRANSMEMBRANE PROTEIN"/>
    <property type="match status" value="1"/>
</dbReference>
<evidence type="ECO:0000313" key="3">
    <source>
        <dbReference type="Proteomes" id="UP001488805"/>
    </source>
</evidence>